<dbReference type="AlphaFoldDB" id="A0A923LPZ3"/>
<dbReference type="Proteomes" id="UP000606720">
    <property type="component" value="Unassembled WGS sequence"/>
</dbReference>
<dbReference type="InterPro" id="IPR026870">
    <property type="entry name" value="Zinc_ribbon_dom"/>
</dbReference>
<protein>
    <submittedName>
        <fullName evidence="4">Protein phosphatase 2C domain-containing protein</fullName>
    </submittedName>
</protein>
<feature type="compositionally biased region" description="Basic and acidic residues" evidence="1">
    <location>
        <begin position="299"/>
        <end position="317"/>
    </location>
</feature>
<evidence type="ECO:0000259" key="3">
    <source>
        <dbReference type="Pfam" id="PF13672"/>
    </source>
</evidence>
<dbReference type="EMBL" id="JACOPH010000011">
    <property type="protein sequence ID" value="MBC5714902.1"/>
    <property type="molecule type" value="Genomic_DNA"/>
</dbReference>
<keyword evidence="5" id="KW-1185">Reference proteome</keyword>
<name>A0A923LPZ3_9FIRM</name>
<sequence length="437" mass="49332">MKAKSFNLSAQGASHIKKNKECQDASVSYFDEEIAIAVVCDGHGGDDYMRSAVGSKLAAAVAEKNIRNFLKAMTKDQFFNDTEKVLKNLEASIINGWNEAIYMHFTANPFSQEELVGVSEKAKKRYVQDGRIESAYGTTMIAVAMTHEFWFGIHIGDGKCVAVNPEGKFVQPIPWDPKCFLNATTSICDSDALERFRHFYSDKLPIAVFAGSDGIDDCFSNNDQLYNLYKTIIYSFGTTDFEEAVNGLREYLPRLSAKGSGDDVSIAAILDLDLLPELDIVKEFDREKEKARIEENARKEVEKNEAEKRRVEEEHAKFQRANQQKTAQPSKYRHTCKFCTECGARLAYGVKFCSECGTRVAPKIDKPEQENDGIKLIDICQQHMGKKEDETEECEKYSTNGIEDSNDQIEKNAECEIILTEENSTVQIENEYIAFEE</sequence>
<organism evidence="4 5">
    <name type="scientific">Roseburia zhanii</name>
    <dbReference type="NCBI Taxonomy" id="2763064"/>
    <lineage>
        <taxon>Bacteria</taxon>
        <taxon>Bacillati</taxon>
        <taxon>Bacillota</taxon>
        <taxon>Clostridia</taxon>
        <taxon>Lachnospirales</taxon>
        <taxon>Lachnospiraceae</taxon>
        <taxon>Roseburia</taxon>
    </lineage>
</organism>
<dbReference type="Pfam" id="PF13672">
    <property type="entry name" value="PP2C_2"/>
    <property type="match status" value="1"/>
</dbReference>
<evidence type="ECO:0000313" key="5">
    <source>
        <dbReference type="Proteomes" id="UP000606720"/>
    </source>
</evidence>
<evidence type="ECO:0000256" key="1">
    <source>
        <dbReference type="SAM" id="MobiDB-lite"/>
    </source>
</evidence>
<feature type="region of interest" description="Disordered" evidence="1">
    <location>
        <begin position="299"/>
        <end position="326"/>
    </location>
</feature>
<gene>
    <name evidence="4" type="ORF">H8S17_11950</name>
</gene>
<comment type="caution">
    <text evidence="4">The sequence shown here is derived from an EMBL/GenBank/DDBJ whole genome shotgun (WGS) entry which is preliminary data.</text>
</comment>
<dbReference type="RefSeq" id="WP_186867485.1">
    <property type="nucleotide sequence ID" value="NZ_JACOPH010000011.1"/>
</dbReference>
<dbReference type="InterPro" id="IPR001932">
    <property type="entry name" value="PPM-type_phosphatase-like_dom"/>
</dbReference>
<dbReference type="SUPFAM" id="SSF81606">
    <property type="entry name" value="PP2C-like"/>
    <property type="match status" value="1"/>
</dbReference>
<dbReference type="Pfam" id="PF13240">
    <property type="entry name" value="Zn_Ribbon_1"/>
    <property type="match status" value="1"/>
</dbReference>
<dbReference type="Gene3D" id="3.60.40.10">
    <property type="entry name" value="PPM-type phosphatase domain"/>
    <property type="match status" value="1"/>
</dbReference>
<accession>A0A923LPZ3</accession>
<dbReference type="InterPro" id="IPR036457">
    <property type="entry name" value="PPM-type-like_dom_sf"/>
</dbReference>
<feature type="domain" description="PPM-type phosphatase" evidence="3">
    <location>
        <begin position="12"/>
        <end position="239"/>
    </location>
</feature>
<evidence type="ECO:0000259" key="2">
    <source>
        <dbReference type="Pfam" id="PF13240"/>
    </source>
</evidence>
<feature type="domain" description="Zinc-ribbon" evidence="2">
    <location>
        <begin position="338"/>
        <end position="359"/>
    </location>
</feature>
<proteinExistence type="predicted"/>
<evidence type="ECO:0000313" key="4">
    <source>
        <dbReference type="EMBL" id="MBC5714902.1"/>
    </source>
</evidence>
<reference evidence="4" key="1">
    <citation type="submission" date="2020-08" db="EMBL/GenBank/DDBJ databases">
        <title>Genome public.</title>
        <authorList>
            <person name="Liu C."/>
            <person name="Sun Q."/>
        </authorList>
    </citation>
    <scope>NUCLEOTIDE SEQUENCE</scope>
    <source>
        <strain evidence="4">BX1005</strain>
    </source>
</reference>